<comment type="caution">
    <text evidence="8">The sequence shown here is derived from an EMBL/GenBank/DDBJ whole genome shotgun (WGS) entry which is preliminary data.</text>
</comment>
<evidence type="ECO:0000313" key="10">
    <source>
        <dbReference type="Proteomes" id="UP000078116"/>
    </source>
</evidence>
<dbReference type="PROSITE" id="PS00216">
    <property type="entry name" value="SUGAR_TRANSPORT_1"/>
    <property type="match status" value="1"/>
</dbReference>
<feature type="transmembrane region" description="Helical" evidence="5">
    <location>
        <begin position="21"/>
        <end position="49"/>
    </location>
</feature>
<dbReference type="AlphaFoldDB" id="A0A1A9N773"/>
<dbReference type="InterPro" id="IPR005829">
    <property type="entry name" value="Sugar_transporter_CS"/>
</dbReference>
<feature type="transmembrane region" description="Helical" evidence="5">
    <location>
        <begin position="254"/>
        <end position="277"/>
    </location>
</feature>
<dbReference type="GO" id="GO:0046943">
    <property type="term" value="F:carboxylic acid transmembrane transporter activity"/>
    <property type="evidence" value="ECO:0007669"/>
    <property type="project" value="TreeGrafter"/>
</dbReference>
<evidence type="ECO:0000256" key="5">
    <source>
        <dbReference type="SAM" id="Phobius"/>
    </source>
</evidence>
<evidence type="ECO:0000256" key="4">
    <source>
        <dbReference type="ARBA" id="ARBA00023136"/>
    </source>
</evidence>
<comment type="subcellular location">
    <subcellularLocation>
        <location evidence="1">Membrane</location>
        <topology evidence="1">Multi-pass membrane protein</topology>
    </subcellularLocation>
</comment>
<keyword evidence="4 5" id="KW-0472">Membrane</keyword>
<evidence type="ECO:0000313" key="7">
    <source>
        <dbReference type="EMBL" id="OAJ54806.1"/>
    </source>
</evidence>
<feature type="transmembrane region" description="Helical" evidence="5">
    <location>
        <begin position="409"/>
        <end position="429"/>
    </location>
</feature>
<feature type="transmembrane region" description="Helical" evidence="5">
    <location>
        <begin position="289"/>
        <end position="310"/>
    </location>
</feature>
<dbReference type="GO" id="GO:0005886">
    <property type="term" value="C:plasma membrane"/>
    <property type="evidence" value="ECO:0007669"/>
    <property type="project" value="TreeGrafter"/>
</dbReference>
<dbReference type="PANTHER" id="PTHR23508:SF10">
    <property type="entry name" value="CARBOXYLIC ACID TRANSPORTER PROTEIN HOMOLOG"/>
    <property type="match status" value="1"/>
</dbReference>
<feature type="transmembrane region" description="Helical" evidence="5">
    <location>
        <begin position="61"/>
        <end position="83"/>
    </location>
</feature>
<feature type="transmembrane region" description="Helical" evidence="5">
    <location>
        <begin position="150"/>
        <end position="171"/>
    </location>
</feature>
<evidence type="ECO:0000256" key="3">
    <source>
        <dbReference type="ARBA" id="ARBA00022989"/>
    </source>
</evidence>
<feature type="transmembrane region" description="Helical" evidence="5">
    <location>
        <begin position="347"/>
        <end position="371"/>
    </location>
</feature>
<dbReference type="STRING" id="1462993.A6V36_08135"/>
<sequence>MAAISENAQLRSFNPPSATTYRVLVLCFLTIVAEGYDIGVMGTIVPSLLSDPVWKLTPMEIGAMGSAALFGTLFGSYFISVISDLVGRKLLLISCVALFSLSMLGAAWAPTPFVFSVSRFIGGLGLGGVISAAAALTVEYSPSDKRNLNFALMYSGYSLGALLSAVIGIFFVQSHGWRFVVALGASPLLALPFLLWFLPESLDFLLAKGKETQAKTLAQRLGIDSSMFQRASHGAAPKPSLGAVFREVFSPQNFWATVCLWVAQVAAVLVIYGLGTWLPQLMRKLGYDLGSSLSFLAVFMLSSALGGILIGQISDRLGARKTIVGGYIIGALSVCCLTLKGSLVFNYALVALAGFGSIGVAMVQLGFIANFYRAHARASATGWAVGIGRFGAMGGPMVGAYLAAHNVEIQWNFYAFATSALVAALAIALTGKPRSRVARVDSSSVPLEG</sequence>
<dbReference type="EMBL" id="LXJZ01000198">
    <property type="protein sequence ID" value="OAJ54806.1"/>
    <property type="molecule type" value="Genomic_DNA"/>
</dbReference>
<keyword evidence="3 5" id="KW-1133">Transmembrane helix</keyword>
<evidence type="ECO:0000313" key="9">
    <source>
        <dbReference type="Proteomes" id="UP000077961"/>
    </source>
</evidence>
<dbReference type="Gene3D" id="1.20.1250.20">
    <property type="entry name" value="MFS general substrate transporter like domains"/>
    <property type="match status" value="2"/>
</dbReference>
<dbReference type="SUPFAM" id="SSF103473">
    <property type="entry name" value="MFS general substrate transporter"/>
    <property type="match status" value="1"/>
</dbReference>
<dbReference type="Proteomes" id="UP000077961">
    <property type="component" value="Unassembled WGS sequence"/>
</dbReference>
<keyword evidence="2 5" id="KW-0812">Transmembrane</keyword>
<dbReference type="Proteomes" id="UP000078116">
    <property type="component" value="Unassembled WGS sequence"/>
</dbReference>
<dbReference type="InterPro" id="IPR011701">
    <property type="entry name" value="MFS"/>
</dbReference>
<evidence type="ECO:0000256" key="2">
    <source>
        <dbReference type="ARBA" id="ARBA00022692"/>
    </source>
</evidence>
<evidence type="ECO:0000313" key="8">
    <source>
        <dbReference type="EMBL" id="OAJ60992.1"/>
    </source>
</evidence>
<dbReference type="InterPro" id="IPR036259">
    <property type="entry name" value="MFS_trans_sf"/>
</dbReference>
<dbReference type="OrthoDB" id="7066727at2"/>
<dbReference type="PROSITE" id="PS50850">
    <property type="entry name" value="MFS"/>
    <property type="match status" value="1"/>
</dbReference>
<feature type="transmembrane region" description="Helical" evidence="5">
    <location>
        <begin position="120"/>
        <end position="138"/>
    </location>
</feature>
<feature type="transmembrane region" description="Helical" evidence="5">
    <location>
        <begin position="177"/>
        <end position="198"/>
    </location>
</feature>
<gene>
    <name evidence="7" type="ORF">A6V36_08135</name>
    <name evidence="8" type="ORF">A6V37_02465</name>
</gene>
<feature type="domain" description="Major facilitator superfamily (MFS) profile" evidence="6">
    <location>
        <begin position="23"/>
        <end position="435"/>
    </location>
</feature>
<keyword evidence="9" id="KW-1185">Reference proteome</keyword>
<dbReference type="RefSeq" id="WP_064270354.1">
    <property type="nucleotide sequence ID" value="NZ_LXJZ01000198.1"/>
</dbReference>
<feature type="transmembrane region" description="Helical" evidence="5">
    <location>
        <begin position="322"/>
        <end position="341"/>
    </location>
</feature>
<organism evidence="8 10">
    <name type="scientific">Paraburkholderia ginsengiterrae</name>
    <dbReference type="NCBI Taxonomy" id="1462993"/>
    <lineage>
        <taxon>Bacteria</taxon>
        <taxon>Pseudomonadati</taxon>
        <taxon>Pseudomonadota</taxon>
        <taxon>Betaproteobacteria</taxon>
        <taxon>Burkholderiales</taxon>
        <taxon>Burkholderiaceae</taxon>
        <taxon>Paraburkholderia</taxon>
    </lineage>
</organism>
<protein>
    <submittedName>
        <fullName evidence="8">MFS transporter</fullName>
    </submittedName>
</protein>
<name>A0A1A9N773_9BURK</name>
<reference evidence="9 10" key="1">
    <citation type="submission" date="2016-04" db="EMBL/GenBank/DDBJ databases">
        <title>Reclassification of Paraburkholderia panaciterrae (Farh et al. 2015) Dobritsa &amp; Samadpour 2016 as a later homotypic synonym of Paraburkholderia ginsengiterrae (Farh et al. 2015) Dobritsa &amp; Samadpour 2016.</title>
        <authorList>
            <person name="Dobritsa A.P."/>
            <person name="Kutumbaka K."/>
            <person name="Samadpour M."/>
        </authorList>
    </citation>
    <scope>NUCLEOTIDE SEQUENCE [LARGE SCALE GENOMIC DNA]</scope>
    <source>
        <strain evidence="8 10">DCY85</strain>
        <strain evidence="7 9">DCY85-1</strain>
    </source>
</reference>
<feature type="transmembrane region" description="Helical" evidence="5">
    <location>
        <begin position="383"/>
        <end position="403"/>
    </location>
</feature>
<proteinExistence type="predicted"/>
<dbReference type="PANTHER" id="PTHR23508">
    <property type="entry name" value="CARBOXYLIC ACID TRANSPORTER PROTEIN HOMOLOG"/>
    <property type="match status" value="1"/>
</dbReference>
<dbReference type="InterPro" id="IPR020846">
    <property type="entry name" value="MFS_dom"/>
</dbReference>
<feature type="transmembrane region" description="Helical" evidence="5">
    <location>
        <begin position="90"/>
        <end position="108"/>
    </location>
</feature>
<accession>A0A1A9N773</accession>
<evidence type="ECO:0000259" key="6">
    <source>
        <dbReference type="PROSITE" id="PS50850"/>
    </source>
</evidence>
<evidence type="ECO:0000256" key="1">
    <source>
        <dbReference type="ARBA" id="ARBA00004141"/>
    </source>
</evidence>
<dbReference type="PROSITE" id="PS00217">
    <property type="entry name" value="SUGAR_TRANSPORT_2"/>
    <property type="match status" value="1"/>
</dbReference>
<dbReference type="EMBL" id="LXKA01000221">
    <property type="protein sequence ID" value="OAJ60992.1"/>
    <property type="molecule type" value="Genomic_DNA"/>
</dbReference>
<dbReference type="Pfam" id="PF07690">
    <property type="entry name" value="MFS_1"/>
    <property type="match status" value="1"/>
</dbReference>